<feature type="chain" id="PRO_5039686770" description="Lipoprotein" evidence="1">
    <location>
        <begin position="20"/>
        <end position="146"/>
    </location>
</feature>
<sequence>MKKIFMSLSLLFISNLLLMGCSNNEEKLGEMKVKQLTRIDVQAVNNDESYNEAIIITDKDTVDLAKEAFEQINWEQNVKAEMNRREDVKVTLFFNIDENMPENLVEYFIWFNQGNETATIIDRVENAYGTLDKENANTLKKLMLNK</sequence>
<protein>
    <recommendedName>
        <fullName evidence="4">Lipoprotein</fullName>
    </recommendedName>
</protein>
<evidence type="ECO:0000256" key="1">
    <source>
        <dbReference type="SAM" id="SignalP"/>
    </source>
</evidence>
<reference evidence="2" key="2">
    <citation type="submission" date="2021-09" db="EMBL/GenBank/DDBJ databases">
        <authorList>
            <person name="Gilroy R."/>
        </authorList>
    </citation>
    <scope>NUCLEOTIDE SEQUENCE</scope>
    <source>
        <strain evidence="2">CHK171-7178</strain>
    </source>
</reference>
<reference evidence="2" key="1">
    <citation type="journal article" date="2021" name="PeerJ">
        <title>Extensive microbial diversity within the chicken gut microbiome revealed by metagenomics and culture.</title>
        <authorList>
            <person name="Gilroy R."/>
            <person name="Ravi A."/>
            <person name="Getino M."/>
            <person name="Pursley I."/>
            <person name="Horton D.L."/>
            <person name="Alikhan N.F."/>
            <person name="Baker D."/>
            <person name="Gharbi K."/>
            <person name="Hall N."/>
            <person name="Watson M."/>
            <person name="Adriaenssens E.M."/>
            <person name="Foster-Nyarko E."/>
            <person name="Jarju S."/>
            <person name="Secka A."/>
            <person name="Antonio M."/>
            <person name="Oren A."/>
            <person name="Chaudhuri R.R."/>
            <person name="La Ragione R."/>
            <person name="Hildebrand F."/>
            <person name="Pallen M.J."/>
        </authorList>
    </citation>
    <scope>NUCLEOTIDE SEQUENCE</scope>
    <source>
        <strain evidence="2">CHK171-7178</strain>
    </source>
</reference>
<dbReference type="Proteomes" id="UP000698173">
    <property type="component" value="Unassembled WGS sequence"/>
</dbReference>
<gene>
    <name evidence="2" type="ORF">K8V56_12630</name>
</gene>
<dbReference type="AlphaFoldDB" id="A0A921KDE8"/>
<proteinExistence type="predicted"/>
<keyword evidence="1" id="KW-0732">Signal</keyword>
<evidence type="ECO:0000313" key="2">
    <source>
        <dbReference type="EMBL" id="HJF32605.1"/>
    </source>
</evidence>
<evidence type="ECO:0000313" key="3">
    <source>
        <dbReference type="Proteomes" id="UP000698173"/>
    </source>
</evidence>
<feature type="signal peptide" evidence="1">
    <location>
        <begin position="1"/>
        <end position="19"/>
    </location>
</feature>
<dbReference type="PROSITE" id="PS51257">
    <property type="entry name" value="PROKAR_LIPOPROTEIN"/>
    <property type="match status" value="1"/>
</dbReference>
<name>A0A921KDE8_SPOPS</name>
<dbReference type="EMBL" id="DYWT01000202">
    <property type="protein sequence ID" value="HJF32605.1"/>
    <property type="molecule type" value="Genomic_DNA"/>
</dbReference>
<comment type="caution">
    <text evidence="2">The sequence shown here is derived from an EMBL/GenBank/DDBJ whole genome shotgun (WGS) entry which is preliminary data.</text>
</comment>
<organism evidence="2 3">
    <name type="scientific">Sporosarcina psychrophila</name>
    <name type="common">Bacillus psychrophilus</name>
    <dbReference type="NCBI Taxonomy" id="1476"/>
    <lineage>
        <taxon>Bacteria</taxon>
        <taxon>Bacillati</taxon>
        <taxon>Bacillota</taxon>
        <taxon>Bacilli</taxon>
        <taxon>Bacillales</taxon>
        <taxon>Caryophanaceae</taxon>
        <taxon>Sporosarcina</taxon>
    </lineage>
</organism>
<evidence type="ECO:0008006" key="4">
    <source>
        <dbReference type="Google" id="ProtNLM"/>
    </source>
</evidence>
<accession>A0A921KDE8</accession>